<keyword evidence="2" id="KW-1185">Reference proteome</keyword>
<evidence type="ECO:0000313" key="2">
    <source>
        <dbReference type="Proteomes" id="UP000196151"/>
    </source>
</evidence>
<reference evidence="1" key="1">
    <citation type="submission" date="2017-05" db="EMBL/GenBank/DDBJ databases">
        <authorList>
            <consortium name="The Broad Institute Genomics Platform"/>
            <consortium name="The Broad Institute Genomic Center for Infectious Diseases"/>
            <person name="Earl A."/>
            <person name="Manson A."/>
            <person name="Schwartman J."/>
            <person name="Gilmore M."/>
            <person name="Abouelleil A."/>
            <person name="Cao P."/>
            <person name="Chapman S."/>
            <person name="Cusick C."/>
            <person name="Shea T."/>
            <person name="Young S."/>
            <person name="Neafsey D."/>
            <person name="Nusbaum C."/>
            <person name="Birren B."/>
        </authorList>
    </citation>
    <scope>NUCLEOTIDE SEQUENCE</scope>
    <source>
        <strain evidence="1">9D6_DIV0238</strain>
    </source>
</reference>
<protein>
    <submittedName>
        <fullName evidence="1">Uncharacterized protein</fullName>
    </submittedName>
</protein>
<dbReference type="AlphaFoldDB" id="A0AAQ3W1P2"/>
<accession>A0AAQ3W1P2</accession>
<proteinExistence type="predicted"/>
<organism evidence="1 2">
    <name type="scientific">Candidatus Enterococcus dunnyi</name>
    <dbReference type="NCBI Taxonomy" id="1834192"/>
    <lineage>
        <taxon>Bacteria</taxon>
        <taxon>Bacillati</taxon>
        <taxon>Bacillota</taxon>
        <taxon>Bacilli</taxon>
        <taxon>Lactobacillales</taxon>
        <taxon>Enterococcaceae</taxon>
        <taxon>Enterococcus</taxon>
    </lineage>
</organism>
<gene>
    <name evidence="1" type="ORF">A5889_000017</name>
</gene>
<reference evidence="1" key="2">
    <citation type="submission" date="2024-03" db="EMBL/GenBank/DDBJ databases">
        <title>The Genome Sequence of Enterococcus sp. DIV0238c.</title>
        <authorList>
            <consortium name="The Broad Institute Genomics Platform"/>
            <consortium name="The Broad Institute Microbial Omics Core"/>
            <consortium name="The Broad Institute Genomic Center for Infectious Diseases"/>
            <person name="Earl A."/>
            <person name="Manson A."/>
            <person name="Gilmore M."/>
            <person name="Schwartman J."/>
            <person name="Shea T."/>
            <person name="Abouelleil A."/>
            <person name="Cao P."/>
            <person name="Chapman S."/>
            <person name="Cusick C."/>
            <person name="Young S."/>
            <person name="Neafsey D."/>
            <person name="Nusbaum C."/>
            <person name="Birren B."/>
        </authorList>
    </citation>
    <scope>NUCLEOTIDE SEQUENCE</scope>
    <source>
        <strain evidence="1">9D6_DIV0238</strain>
    </source>
</reference>
<name>A0AAQ3W1P2_9ENTE</name>
<sequence length="158" mass="18556">MILRIANDNDLKEIIDFVSELRKKNGRILNFLADYKDELERQRIANPRYLRTLLFDYNSRVLLIKDDKNILAVYVLYTPSKISKTTTLELIHYYGNQVDIALSENVLIEQFQKQYNKIKLTLTEEADELGMQFGFGIKETVKYLSGNDYIYSLNLEES</sequence>
<dbReference type="RefSeq" id="WP_207114553.1">
    <property type="nucleotide sequence ID" value="NZ_CP147246.1"/>
</dbReference>
<evidence type="ECO:0000313" key="1">
    <source>
        <dbReference type="EMBL" id="WYJ92538.1"/>
    </source>
</evidence>
<dbReference type="Proteomes" id="UP000196151">
    <property type="component" value="Chromosome"/>
</dbReference>
<dbReference type="EMBL" id="CP147246">
    <property type="protein sequence ID" value="WYJ92538.1"/>
    <property type="molecule type" value="Genomic_DNA"/>
</dbReference>